<organism evidence="1">
    <name type="scientific">marine sediment metagenome</name>
    <dbReference type="NCBI Taxonomy" id="412755"/>
    <lineage>
        <taxon>unclassified sequences</taxon>
        <taxon>metagenomes</taxon>
        <taxon>ecological metagenomes</taxon>
    </lineage>
</organism>
<proteinExistence type="predicted"/>
<evidence type="ECO:0000313" key="1">
    <source>
        <dbReference type="EMBL" id="KKN84677.1"/>
    </source>
</evidence>
<dbReference type="AlphaFoldDB" id="A0A0F9UBC5"/>
<dbReference type="Pfam" id="PF13585">
    <property type="entry name" value="CHU_C"/>
    <property type="match status" value="1"/>
</dbReference>
<protein>
    <recommendedName>
        <fullName evidence="2">Gliding motility-associated C-terminal domain-containing protein</fullName>
    </recommendedName>
</protein>
<comment type="caution">
    <text evidence="1">The sequence shown here is derived from an EMBL/GenBank/DDBJ whole genome shotgun (WGS) entry which is preliminary data.</text>
</comment>
<sequence>MKLYPYILFFLLAVSVSAQTALYNNGNFRIHNGGAIGFHTNLINESPMDNNLGLAGFYGTQLLTVSGNVTPQFYDMEIALENNMQLNLGMDNTNNTNFIFGSIRTPLSQPDIFYNFVDNSFYSGENDFSKIEGYAAITNQQNFGFPVGDVQYLRPLILNSESVNLFAKCAYYYENPNNAPAPLGAYNTNTTDLDVALVNTFEFWRLEGTITSTVTLSWNERSTIGSLTENVDEIIPVGWSKASQKWVNLVGSVPVGTITEGFVTTESFIPDDYEAITLGSSKSPFEPLSKDVFFLDNFFVSVNGDGINDNFFIEELQDYNSNFVQIYDRYGFKVFEKTDYLNDFVGFSNMDNVPFGAEKGLPTGVYFYTIYIPEEDLNYQGFLYLSR</sequence>
<reference evidence="1" key="1">
    <citation type="journal article" date="2015" name="Nature">
        <title>Complex archaea that bridge the gap between prokaryotes and eukaryotes.</title>
        <authorList>
            <person name="Spang A."/>
            <person name="Saw J.H."/>
            <person name="Jorgensen S.L."/>
            <person name="Zaremba-Niedzwiedzka K."/>
            <person name="Martijn J."/>
            <person name="Lind A.E."/>
            <person name="van Eijk R."/>
            <person name="Schleper C."/>
            <person name="Guy L."/>
            <person name="Ettema T.J."/>
        </authorList>
    </citation>
    <scope>NUCLEOTIDE SEQUENCE</scope>
</reference>
<evidence type="ECO:0008006" key="2">
    <source>
        <dbReference type="Google" id="ProtNLM"/>
    </source>
</evidence>
<dbReference type="EMBL" id="LAZR01000168">
    <property type="protein sequence ID" value="KKN84677.1"/>
    <property type="molecule type" value="Genomic_DNA"/>
</dbReference>
<name>A0A0F9UBC5_9ZZZZ</name>
<accession>A0A0F9UBC5</accession>
<gene>
    <name evidence="1" type="ORF">LCGC14_0286440</name>
</gene>